<evidence type="ECO:0000313" key="2">
    <source>
        <dbReference type="Proteomes" id="UP000789920"/>
    </source>
</evidence>
<dbReference type="Proteomes" id="UP000789920">
    <property type="component" value="Unassembled WGS sequence"/>
</dbReference>
<gene>
    <name evidence="1" type="ORF">RPERSI_LOCUS28491</name>
</gene>
<feature type="non-terminal residue" evidence="1">
    <location>
        <position position="1"/>
    </location>
</feature>
<accession>A0ACA9S9H3</accession>
<feature type="non-terminal residue" evidence="1">
    <location>
        <position position="65"/>
    </location>
</feature>
<evidence type="ECO:0000313" key="1">
    <source>
        <dbReference type="EMBL" id="CAG8832536.1"/>
    </source>
</evidence>
<keyword evidence="2" id="KW-1185">Reference proteome</keyword>
<name>A0ACA9S9H3_9GLOM</name>
<dbReference type="EMBL" id="CAJVQC010104006">
    <property type="protein sequence ID" value="CAG8832536.1"/>
    <property type="molecule type" value="Genomic_DNA"/>
</dbReference>
<sequence length="65" mass="7416">GSIHRNNKDYDNALKDLDGSLMNDPKNIFALCERGAVYRDKGNFKDAWNDIENALKLSEDNDEDL</sequence>
<comment type="caution">
    <text evidence="1">The sequence shown here is derived from an EMBL/GenBank/DDBJ whole genome shotgun (WGS) entry which is preliminary data.</text>
</comment>
<proteinExistence type="predicted"/>
<reference evidence="1" key="1">
    <citation type="submission" date="2021-06" db="EMBL/GenBank/DDBJ databases">
        <authorList>
            <person name="Kallberg Y."/>
            <person name="Tangrot J."/>
            <person name="Rosling A."/>
        </authorList>
    </citation>
    <scope>NUCLEOTIDE SEQUENCE</scope>
    <source>
        <strain evidence="1">MA461A</strain>
    </source>
</reference>
<protein>
    <submittedName>
        <fullName evidence="1">13_t:CDS:1</fullName>
    </submittedName>
</protein>
<organism evidence="1 2">
    <name type="scientific">Racocetra persica</name>
    <dbReference type="NCBI Taxonomy" id="160502"/>
    <lineage>
        <taxon>Eukaryota</taxon>
        <taxon>Fungi</taxon>
        <taxon>Fungi incertae sedis</taxon>
        <taxon>Mucoromycota</taxon>
        <taxon>Glomeromycotina</taxon>
        <taxon>Glomeromycetes</taxon>
        <taxon>Diversisporales</taxon>
        <taxon>Gigasporaceae</taxon>
        <taxon>Racocetra</taxon>
    </lineage>
</organism>